<dbReference type="PRINTS" id="PR00038">
    <property type="entry name" value="HTHLUXR"/>
</dbReference>
<protein>
    <submittedName>
        <fullName evidence="6">Response regulator transcription factor</fullName>
    </submittedName>
</protein>
<evidence type="ECO:0000313" key="6">
    <source>
        <dbReference type="EMBL" id="UWP85503.1"/>
    </source>
</evidence>
<dbReference type="SMART" id="SM00448">
    <property type="entry name" value="REC"/>
    <property type="match status" value="1"/>
</dbReference>
<dbReference type="CDD" id="cd17535">
    <property type="entry name" value="REC_NarL-like"/>
    <property type="match status" value="1"/>
</dbReference>
<dbReference type="SMART" id="SM00421">
    <property type="entry name" value="HTH_LUXR"/>
    <property type="match status" value="1"/>
</dbReference>
<reference evidence="6" key="1">
    <citation type="submission" date="2021-04" db="EMBL/GenBank/DDBJ databases">
        <authorList>
            <person name="Hartkoorn R.C."/>
            <person name="Beaudoing E."/>
            <person name="Hot D."/>
        </authorList>
    </citation>
    <scope>NUCLEOTIDE SEQUENCE</scope>
    <source>
        <strain evidence="6">NRRL B-16292</strain>
    </source>
</reference>
<dbReference type="PROSITE" id="PS50110">
    <property type="entry name" value="RESPONSE_REGULATORY"/>
    <property type="match status" value="1"/>
</dbReference>
<dbReference type="InterPro" id="IPR000792">
    <property type="entry name" value="Tscrpt_reg_LuxR_C"/>
</dbReference>
<dbReference type="InterPro" id="IPR011006">
    <property type="entry name" value="CheY-like_superfamily"/>
</dbReference>
<dbReference type="Pfam" id="PF00196">
    <property type="entry name" value="GerE"/>
    <property type="match status" value="1"/>
</dbReference>
<proteinExistence type="predicted"/>
<evidence type="ECO:0000256" key="3">
    <source>
        <dbReference type="PROSITE-ProRule" id="PRU00169"/>
    </source>
</evidence>
<dbReference type="InterPro" id="IPR001789">
    <property type="entry name" value="Sig_transdc_resp-reg_receiver"/>
</dbReference>
<evidence type="ECO:0000259" key="4">
    <source>
        <dbReference type="PROSITE" id="PS50043"/>
    </source>
</evidence>
<dbReference type="Proteomes" id="UP001059617">
    <property type="component" value="Chromosome"/>
</dbReference>
<sequence>MRDISVLVVDDHTLFAEALQARLSCESGLRPVHVAFTADAARTYLAAHHPQVAVVDVTLGNDSGVDLARYVAETAPTTRVVMLTAVESVDAVVAVLRHGARAWLPKTVDGDHLVRVIRGVAEGEAWLSPSLLGQALPGLVARSTATQPDLLGRLTKREREVLQCMVDGLSRAEIAIRLHLSTNTVRTHTQNLLAKFEVHSTLESVAVALRHGLRASGH</sequence>
<feature type="domain" description="Response regulatory" evidence="5">
    <location>
        <begin position="5"/>
        <end position="121"/>
    </location>
</feature>
<keyword evidence="2" id="KW-0238">DNA-binding</keyword>
<dbReference type="PANTHER" id="PTHR43214">
    <property type="entry name" value="TWO-COMPONENT RESPONSE REGULATOR"/>
    <property type="match status" value="1"/>
</dbReference>
<dbReference type="PROSITE" id="PS50043">
    <property type="entry name" value="HTH_LUXR_2"/>
    <property type="match status" value="1"/>
</dbReference>
<organism evidence="6 7">
    <name type="scientific">Dactylosporangium fulvum</name>
    <dbReference type="NCBI Taxonomy" id="53359"/>
    <lineage>
        <taxon>Bacteria</taxon>
        <taxon>Bacillati</taxon>
        <taxon>Actinomycetota</taxon>
        <taxon>Actinomycetes</taxon>
        <taxon>Micromonosporales</taxon>
        <taxon>Micromonosporaceae</taxon>
        <taxon>Dactylosporangium</taxon>
    </lineage>
</organism>
<keyword evidence="7" id="KW-1185">Reference proteome</keyword>
<dbReference type="EMBL" id="CP073720">
    <property type="protein sequence ID" value="UWP85503.1"/>
    <property type="molecule type" value="Genomic_DNA"/>
</dbReference>
<feature type="domain" description="HTH luxR-type" evidence="4">
    <location>
        <begin position="147"/>
        <end position="212"/>
    </location>
</feature>
<dbReference type="PANTHER" id="PTHR43214:SF42">
    <property type="entry name" value="TRANSCRIPTIONAL REGULATORY PROTEIN DESR"/>
    <property type="match status" value="1"/>
</dbReference>
<dbReference type="InterPro" id="IPR016032">
    <property type="entry name" value="Sig_transdc_resp-reg_C-effctor"/>
</dbReference>
<name>A0ABY5W679_9ACTN</name>
<evidence type="ECO:0000313" key="7">
    <source>
        <dbReference type="Proteomes" id="UP001059617"/>
    </source>
</evidence>
<dbReference type="RefSeq" id="WP_259863627.1">
    <property type="nucleotide sequence ID" value="NZ_BAAAST010000014.1"/>
</dbReference>
<evidence type="ECO:0000256" key="2">
    <source>
        <dbReference type="ARBA" id="ARBA00023125"/>
    </source>
</evidence>
<evidence type="ECO:0000256" key="1">
    <source>
        <dbReference type="ARBA" id="ARBA00022553"/>
    </source>
</evidence>
<dbReference type="SUPFAM" id="SSF52172">
    <property type="entry name" value="CheY-like"/>
    <property type="match status" value="1"/>
</dbReference>
<keyword evidence="1 3" id="KW-0597">Phosphoprotein</keyword>
<gene>
    <name evidence="6" type="ORF">Dfulv_15180</name>
</gene>
<dbReference type="CDD" id="cd06170">
    <property type="entry name" value="LuxR_C_like"/>
    <property type="match status" value="1"/>
</dbReference>
<dbReference type="InterPro" id="IPR039420">
    <property type="entry name" value="WalR-like"/>
</dbReference>
<dbReference type="Gene3D" id="3.40.50.2300">
    <property type="match status" value="1"/>
</dbReference>
<accession>A0ABY5W679</accession>
<dbReference type="InterPro" id="IPR058245">
    <property type="entry name" value="NreC/VraR/RcsB-like_REC"/>
</dbReference>
<reference evidence="6" key="2">
    <citation type="submission" date="2022-09" db="EMBL/GenBank/DDBJ databases">
        <title>Biosynthetic gene clusters of Dactylosporangioum fulvum.</title>
        <authorList>
            <person name="Caradec T."/>
        </authorList>
    </citation>
    <scope>NUCLEOTIDE SEQUENCE</scope>
    <source>
        <strain evidence="6">NRRL B-16292</strain>
    </source>
</reference>
<dbReference type="SUPFAM" id="SSF46894">
    <property type="entry name" value="C-terminal effector domain of the bipartite response regulators"/>
    <property type="match status" value="1"/>
</dbReference>
<evidence type="ECO:0000259" key="5">
    <source>
        <dbReference type="PROSITE" id="PS50110"/>
    </source>
</evidence>
<feature type="modified residue" description="4-aspartylphosphate" evidence="3">
    <location>
        <position position="56"/>
    </location>
</feature>
<dbReference type="Pfam" id="PF00072">
    <property type="entry name" value="Response_reg"/>
    <property type="match status" value="1"/>
</dbReference>